<gene>
    <name evidence="2" type="ORF">RSO01_76030</name>
</gene>
<keyword evidence="3" id="KW-1185">Reference proteome</keyword>
<dbReference type="Gene3D" id="3.90.75.20">
    <property type="match status" value="1"/>
</dbReference>
<dbReference type="RefSeq" id="WP_170303664.1">
    <property type="nucleotide sequence ID" value="NZ_BKAJ01000164.1"/>
</dbReference>
<organism evidence="2 3">
    <name type="scientific">Reyranella soli</name>
    <dbReference type="NCBI Taxonomy" id="1230389"/>
    <lineage>
        <taxon>Bacteria</taxon>
        <taxon>Pseudomonadati</taxon>
        <taxon>Pseudomonadota</taxon>
        <taxon>Alphaproteobacteria</taxon>
        <taxon>Hyphomicrobiales</taxon>
        <taxon>Reyranellaceae</taxon>
        <taxon>Reyranella</taxon>
    </lineage>
</organism>
<proteinExistence type="predicted"/>
<dbReference type="AlphaFoldDB" id="A0A512NNA9"/>
<protein>
    <recommendedName>
        <fullName evidence="1">HNH nuclease domain-containing protein</fullName>
    </recommendedName>
</protein>
<feature type="domain" description="HNH nuclease" evidence="1">
    <location>
        <begin position="86"/>
        <end position="128"/>
    </location>
</feature>
<dbReference type="EMBL" id="BKAJ01000164">
    <property type="protein sequence ID" value="GEP60437.1"/>
    <property type="molecule type" value="Genomic_DNA"/>
</dbReference>
<dbReference type="InterPro" id="IPR044925">
    <property type="entry name" value="His-Me_finger_sf"/>
</dbReference>
<evidence type="ECO:0000313" key="3">
    <source>
        <dbReference type="Proteomes" id="UP000321058"/>
    </source>
</evidence>
<evidence type="ECO:0000259" key="1">
    <source>
        <dbReference type="Pfam" id="PF13392"/>
    </source>
</evidence>
<dbReference type="InterPro" id="IPR003615">
    <property type="entry name" value="HNH_nuc"/>
</dbReference>
<accession>A0A512NNA9</accession>
<sequence>MHDTKSFAGMPALDSGVEQPRLEDMLSSFEKECETTYKDEVYRVRDNGAVLRRARPEGRSRKLDEIWTFGTLNRHSGYFEISGHVVHRIVTTAFHGPGPSPGHVVDHIDTNRLNNRADNLRWVTRLENILLNPITRARIELAYGSLEAFFEDPGAAYIPNWEWMRVVTKEEAEESRKRLLHWAESGQGVRGGSLGDWVYQPKPPTSAARSANFRPREFTAREVLREPPPPTPLDTPSLTATAIQRKWRTPTEFPQCPETVSPETLHGYLARLAPGAVFARNQFGESIAAEAEIGADGVLSVVCQAPSGVKNWTHARICVDGAFFRHESGGTFFTWEGAMKAHCITLGVPSDAYEGSIDDFC</sequence>
<evidence type="ECO:0000313" key="2">
    <source>
        <dbReference type="EMBL" id="GEP60437.1"/>
    </source>
</evidence>
<reference evidence="2 3" key="1">
    <citation type="submission" date="2019-07" db="EMBL/GenBank/DDBJ databases">
        <title>Whole genome shotgun sequence of Reyranella soli NBRC 108950.</title>
        <authorList>
            <person name="Hosoyama A."/>
            <person name="Uohara A."/>
            <person name="Ohji S."/>
            <person name="Ichikawa N."/>
        </authorList>
    </citation>
    <scope>NUCLEOTIDE SEQUENCE [LARGE SCALE GENOMIC DNA]</scope>
    <source>
        <strain evidence="2 3">NBRC 108950</strain>
    </source>
</reference>
<comment type="caution">
    <text evidence="2">The sequence shown here is derived from an EMBL/GenBank/DDBJ whole genome shotgun (WGS) entry which is preliminary data.</text>
</comment>
<dbReference type="Proteomes" id="UP000321058">
    <property type="component" value="Unassembled WGS sequence"/>
</dbReference>
<dbReference type="Pfam" id="PF13392">
    <property type="entry name" value="HNH_3"/>
    <property type="match status" value="1"/>
</dbReference>
<dbReference type="SUPFAM" id="SSF54060">
    <property type="entry name" value="His-Me finger endonucleases"/>
    <property type="match status" value="1"/>
</dbReference>
<name>A0A512NNA9_9HYPH</name>